<accession>A0A0L0EYZ5</accession>
<dbReference type="RefSeq" id="XP_014143617.1">
    <property type="nucleotide sequence ID" value="XM_014288142.1"/>
</dbReference>
<keyword evidence="1" id="KW-0853">WD repeat</keyword>
<evidence type="ECO:0000313" key="5">
    <source>
        <dbReference type="Proteomes" id="UP000054560"/>
    </source>
</evidence>
<evidence type="ECO:0000256" key="1">
    <source>
        <dbReference type="ARBA" id="ARBA00022574"/>
    </source>
</evidence>
<dbReference type="OrthoDB" id="1930760at2759"/>
<feature type="non-terminal residue" evidence="4">
    <location>
        <position position="1"/>
    </location>
</feature>
<dbReference type="Proteomes" id="UP000054560">
    <property type="component" value="Unassembled WGS sequence"/>
</dbReference>
<organism evidence="4 5">
    <name type="scientific">Sphaeroforma arctica JP610</name>
    <dbReference type="NCBI Taxonomy" id="667725"/>
    <lineage>
        <taxon>Eukaryota</taxon>
        <taxon>Ichthyosporea</taxon>
        <taxon>Ichthyophonida</taxon>
        <taxon>Sphaeroforma</taxon>
    </lineage>
</organism>
<evidence type="ECO:0000256" key="2">
    <source>
        <dbReference type="ARBA" id="ARBA00022737"/>
    </source>
</evidence>
<reference evidence="4 5" key="1">
    <citation type="submission" date="2011-02" db="EMBL/GenBank/DDBJ databases">
        <title>The Genome Sequence of Sphaeroforma arctica JP610.</title>
        <authorList>
            <consortium name="The Broad Institute Genome Sequencing Platform"/>
            <person name="Russ C."/>
            <person name="Cuomo C."/>
            <person name="Young S.K."/>
            <person name="Zeng Q."/>
            <person name="Gargeya S."/>
            <person name="Alvarado L."/>
            <person name="Berlin A."/>
            <person name="Chapman S.B."/>
            <person name="Chen Z."/>
            <person name="Freedman E."/>
            <person name="Gellesch M."/>
            <person name="Goldberg J."/>
            <person name="Griggs A."/>
            <person name="Gujja S."/>
            <person name="Heilman E."/>
            <person name="Heiman D."/>
            <person name="Howarth C."/>
            <person name="Mehta T."/>
            <person name="Neiman D."/>
            <person name="Pearson M."/>
            <person name="Roberts A."/>
            <person name="Saif S."/>
            <person name="Shea T."/>
            <person name="Shenoy N."/>
            <person name="Sisk P."/>
            <person name="Stolte C."/>
            <person name="Sykes S."/>
            <person name="White J."/>
            <person name="Yandava C."/>
            <person name="Burger G."/>
            <person name="Gray M.W."/>
            <person name="Holland P.W.H."/>
            <person name="King N."/>
            <person name="Lang F.B.F."/>
            <person name="Roger A.J."/>
            <person name="Ruiz-Trillo I."/>
            <person name="Haas B."/>
            <person name="Nusbaum C."/>
            <person name="Birren B."/>
        </authorList>
    </citation>
    <scope>NUCLEOTIDE SEQUENCE [LARGE SCALE GENOMIC DNA]</scope>
    <source>
        <strain evidence="4 5">JP610</strain>
    </source>
</reference>
<dbReference type="EMBL" id="KQ253618">
    <property type="protein sequence ID" value="KNC69715.1"/>
    <property type="molecule type" value="Genomic_DNA"/>
</dbReference>
<dbReference type="GeneID" id="25918272"/>
<keyword evidence="2" id="KW-0677">Repeat</keyword>
<name>A0A0L0EYZ5_9EUKA</name>
<dbReference type="PANTHER" id="PTHR46042:SF1">
    <property type="entry name" value="DIPHTHINE METHYLTRANSFERASE"/>
    <property type="match status" value="1"/>
</dbReference>
<dbReference type="PANTHER" id="PTHR46042">
    <property type="entry name" value="DIPHTHINE METHYLTRANSFERASE"/>
    <property type="match status" value="1"/>
</dbReference>
<dbReference type="GO" id="GO:0017183">
    <property type="term" value="P:protein histidyl modification to diphthamide"/>
    <property type="evidence" value="ECO:0007669"/>
    <property type="project" value="TreeGrafter"/>
</dbReference>
<protein>
    <submittedName>
        <fullName evidence="4">Uncharacterized protein</fullName>
    </submittedName>
</protein>
<keyword evidence="5" id="KW-1185">Reference proteome</keyword>
<dbReference type="Gene3D" id="2.130.10.10">
    <property type="entry name" value="YVTN repeat-like/Quinoprotein amine dehydrogenase"/>
    <property type="match status" value="1"/>
</dbReference>
<comment type="pathway">
    <text evidence="3">Protein modification.</text>
</comment>
<gene>
    <name evidence="4" type="ORF">SARC_17768</name>
</gene>
<evidence type="ECO:0000313" key="4">
    <source>
        <dbReference type="EMBL" id="KNC69715.1"/>
    </source>
</evidence>
<feature type="non-terminal residue" evidence="4">
    <location>
        <position position="128"/>
    </location>
</feature>
<dbReference type="STRING" id="667725.A0A0L0EYZ5"/>
<dbReference type="GO" id="GO:0061685">
    <property type="term" value="F:diphthine methylesterase activity"/>
    <property type="evidence" value="ECO:0007669"/>
    <property type="project" value="TreeGrafter"/>
</dbReference>
<dbReference type="eggNOG" id="KOG0280">
    <property type="taxonomic scope" value="Eukaryota"/>
</dbReference>
<proteinExistence type="predicted"/>
<sequence>CFQTLRLWAVSPTPPIHSPGGGDDTKLLVSATDGTVCLYSVRPDSDDLLCERKWLAHSSKYLPATEAWTCTSNAFNGAVVYSGGEDAKWKAWDVRDGCMRPLWTANAHEQGVCSMQAHPTIEHILATG</sequence>
<dbReference type="SUPFAM" id="SSF50978">
    <property type="entry name" value="WD40 repeat-like"/>
    <property type="match status" value="1"/>
</dbReference>
<evidence type="ECO:0000256" key="3">
    <source>
        <dbReference type="ARBA" id="ARBA00043952"/>
    </source>
</evidence>
<dbReference type="GO" id="GO:0005737">
    <property type="term" value="C:cytoplasm"/>
    <property type="evidence" value="ECO:0007669"/>
    <property type="project" value="TreeGrafter"/>
</dbReference>
<dbReference type="InterPro" id="IPR036322">
    <property type="entry name" value="WD40_repeat_dom_sf"/>
</dbReference>
<dbReference type="InterPro" id="IPR015943">
    <property type="entry name" value="WD40/YVTN_repeat-like_dom_sf"/>
</dbReference>
<dbReference type="AlphaFoldDB" id="A0A0L0EYZ5"/>
<dbReference type="InterPro" id="IPR052415">
    <property type="entry name" value="Diphthine_MTase"/>
</dbReference>